<keyword evidence="4" id="KW-0418">Kinase</keyword>
<dbReference type="PROSITE" id="PS00583">
    <property type="entry name" value="PFKB_KINASES_1"/>
    <property type="match status" value="1"/>
</dbReference>
<evidence type="ECO:0000256" key="6">
    <source>
        <dbReference type="PIRNR" id="PIRNR000535"/>
    </source>
</evidence>
<evidence type="ECO:0000259" key="7">
    <source>
        <dbReference type="Pfam" id="PF00294"/>
    </source>
</evidence>
<dbReference type="RefSeq" id="WP_380530538.1">
    <property type="nucleotide sequence ID" value="NZ_JBHFAB010000001.1"/>
</dbReference>
<dbReference type="InterPro" id="IPR002173">
    <property type="entry name" value="Carboh/pur_kinase_PfkB_CS"/>
</dbReference>
<dbReference type="Proteomes" id="UP001592531">
    <property type="component" value="Unassembled WGS sequence"/>
</dbReference>
<protein>
    <submittedName>
        <fullName evidence="8">1-phosphofructokinase family hexose kinase</fullName>
    </submittedName>
</protein>
<evidence type="ECO:0000313" key="9">
    <source>
        <dbReference type="Proteomes" id="UP001592531"/>
    </source>
</evidence>
<dbReference type="InterPro" id="IPR017583">
    <property type="entry name" value="Tagatose/fructose_Pkinase"/>
</dbReference>
<keyword evidence="5" id="KW-0067">ATP-binding</keyword>
<dbReference type="PANTHER" id="PTHR46566">
    <property type="entry name" value="1-PHOSPHOFRUCTOKINASE-RELATED"/>
    <property type="match status" value="1"/>
</dbReference>
<evidence type="ECO:0000256" key="4">
    <source>
        <dbReference type="ARBA" id="ARBA00022777"/>
    </source>
</evidence>
<keyword evidence="2 6" id="KW-0808">Transferase</keyword>
<dbReference type="PROSITE" id="PS00584">
    <property type="entry name" value="PFKB_KINASES_2"/>
    <property type="match status" value="1"/>
</dbReference>
<dbReference type="CDD" id="cd01164">
    <property type="entry name" value="FruK_PfkB_like"/>
    <property type="match status" value="1"/>
</dbReference>
<evidence type="ECO:0000256" key="5">
    <source>
        <dbReference type="ARBA" id="ARBA00022840"/>
    </source>
</evidence>
<evidence type="ECO:0000256" key="2">
    <source>
        <dbReference type="ARBA" id="ARBA00022679"/>
    </source>
</evidence>
<gene>
    <name evidence="8" type="ORF">ACEZDE_00950</name>
</gene>
<dbReference type="Gene3D" id="3.40.1190.20">
    <property type="match status" value="1"/>
</dbReference>
<organism evidence="8 9">
    <name type="scientific">Streptacidiphilus cavernicola</name>
    <dbReference type="NCBI Taxonomy" id="3342716"/>
    <lineage>
        <taxon>Bacteria</taxon>
        <taxon>Bacillati</taxon>
        <taxon>Actinomycetota</taxon>
        <taxon>Actinomycetes</taxon>
        <taxon>Kitasatosporales</taxon>
        <taxon>Streptomycetaceae</taxon>
        <taxon>Streptacidiphilus</taxon>
    </lineage>
</organism>
<evidence type="ECO:0000256" key="3">
    <source>
        <dbReference type="ARBA" id="ARBA00022741"/>
    </source>
</evidence>
<keyword evidence="9" id="KW-1185">Reference proteome</keyword>
<dbReference type="EMBL" id="JBHFAB010000001">
    <property type="protein sequence ID" value="MFC1415218.1"/>
    <property type="molecule type" value="Genomic_DNA"/>
</dbReference>
<evidence type="ECO:0000256" key="1">
    <source>
        <dbReference type="ARBA" id="ARBA00010688"/>
    </source>
</evidence>
<comment type="caution">
    <text evidence="8">The sequence shown here is derived from an EMBL/GenBank/DDBJ whole genome shotgun (WGS) entry which is preliminary data.</text>
</comment>
<proteinExistence type="inferred from homology"/>
<dbReference type="SUPFAM" id="SSF53613">
    <property type="entry name" value="Ribokinase-like"/>
    <property type="match status" value="1"/>
</dbReference>
<dbReference type="PANTHER" id="PTHR46566:SF5">
    <property type="entry name" value="1-PHOSPHOFRUCTOKINASE"/>
    <property type="match status" value="1"/>
</dbReference>
<comment type="similarity">
    <text evidence="1">Belongs to the carbohydrate kinase PfkB family.</text>
</comment>
<evidence type="ECO:0000313" key="8">
    <source>
        <dbReference type="EMBL" id="MFC1415218.1"/>
    </source>
</evidence>
<dbReference type="Pfam" id="PF00294">
    <property type="entry name" value="PfkB"/>
    <property type="match status" value="1"/>
</dbReference>
<dbReference type="InterPro" id="IPR011611">
    <property type="entry name" value="PfkB_dom"/>
</dbReference>
<keyword evidence="3" id="KW-0547">Nucleotide-binding</keyword>
<feature type="domain" description="Carbohydrate kinase PfkB" evidence="7">
    <location>
        <begin position="11"/>
        <end position="282"/>
    </location>
</feature>
<dbReference type="InterPro" id="IPR029056">
    <property type="entry name" value="Ribokinase-like"/>
</dbReference>
<accession>A0ABV6VNE9</accession>
<dbReference type="PIRSF" id="PIRSF000535">
    <property type="entry name" value="1PFK/6PFK/LacC"/>
    <property type="match status" value="1"/>
</dbReference>
<sequence>MILTVTLNAAVDVTYQVDELVPHGSHRVLHTTERAGGKGVNVSRVLAALGHDTVVTGLVGGAAGEQFRAELRAAGLADQLLPIAGETRRTVTVASRADGDATVFNQAGPDVSRQEWDAFTALFTQLARDAEVVVLAGSLPPGLLSDSYAELTHLARAAGASTLLDTSGPALRDALSAAPDLVKPNAAELLEVTGCRDIPGAAGQLRAMGARAIVASQGPEGLSAYTVREIWQARPPELVWGNPTGAGDACVAALAVGMAEGSSWPDRLRDAVALSAAAVLAPIAGDFDADAYHRFQPDVILEQFHASGCH</sequence>
<reference evidence="8 9" key="1">
    <citation type="submission" date="2024-09" db="EMBL/GenBank/DDBJ databases">
        <authorList>
            <person name="Lee S.D."/>
        </authorList>
    </citation>
    <scope>NUCLEOTIDE SEQUENCE [LARGE SCALE GENOMIC DNA]</scope>
    <source>
        <strain evidence="8 9">N8-3</strain>
    </source>
</reference>
<name>A0ABV6VNE9_9ACTN</name>
<dbReference type="NCBIfam" id="TIGR03168">
    <property type="entry name" value="1-PFK"/>
    <property type="match status" value="1"/>
</dbReference>